<comment type="caution">
    <text evidence="1">The sequence shown here is derived from an EMBL/GenBank/DDBJ whole genome shotgun (WGS) entry which is preliminary data.</text>
</comment>
<reference evidence="1" key="1">
    <citation type="submission" date="2023-07" db="EMBL/GenBank/DDBJ databases">
        <title>Black Yeasts Isolated from many extreme environments.</title>
        <authorList>
            <person name="Coleine C."/>
            <person name="Stajich J.E."/>
            <person name="Selbmann L."/>
        </authorList>
    </citation>
    <scope>NUCLEOTIDE SEQUENCE</scope>
    <source>
        <strain evidence="1">CCFEE 5485</strain>
    </source>
</reference>
<evidence type="ECO:0000313" key="2">
    <source>
        <dbReference type="Proteomes" id="UP001274830"/>
    </source>
</evidence>
<dbReference type="AlphaFoldDB" id="A0AAE0TRP4"/>
<dbReference type="EMBL" id="JAUTXT010000052">
    <property type="protein sequence ID" value="KAK3670721.1"/>
    <property type="molecule type" value="Genomic_DNA"/>
</dbReference>
<keyword evidence="2" id="KW-1185">Reference proteome</keyword>
<protein>
    <submittedName>
        <fullName evidence="1">Uncharacterized protein</fullName>
    </submittedName>
</protein>
<dbReference type="Proteomes" id="UP001274830">
    <property type="component" value="Unassembled WGS sequence"/>
</dbReference>
<sequence length="226" mass="24959">MENTSQIKLLGGMAGSHPLASLGAISRSTHRSPSDNAASGAAISSEDRLLELPSEVRDQIWAFVCETRVVAIGCPIRDSSSKLRNTSGRLYKDYNDYLSIRSVYYASNIFSFEFDAGGHTVTGKQHGAINSVQVSMAKWIAWTKAIVGCTPKLQCLMISTPYFSCTYRLPEATCKLRLRSWFIAAMNRMKMREKAETAAFDYINTTLSELRGRPVKDVAGLHTSSE</sequence>
<evidence type="ECO:0000313" key="1">
    <source>
        <dbReference type="EMBL" id="KAK3670721.1"/>
    </source>
</evidence>
<proteinExistence type="predicted"/>
<accession>A0AAE0TRP4</accession>
<gene>
    <name evidence="1" type="ORF">LTR78_009413</name>
</gene>
<name>A0AAE0TRP4_9PEZI</name>
<organism evidence="1 2">
    <name type="scientific">Recurvomyces mirabilis</name>
    <dbReference type="NCBI Taxonomy" id="574656"/>
    <lineage>
        <taxon>Eukaryota</taxon>
        <taxon>Fungi</taxon>
        <taxon>Dikarya</taxon>
        <taxon>Ascomycota</taxon>
        <taxon>Pezizomycotina</taxon>
        <taxon>Dothideomycetes</taxon>
        <taxon>Dothideomycetidae</taxon>
        <taxon>Mycosphaerellales</taxon>
        <taxon>Teratosphaeriaceae</taxon>
        <taxon>Recurvomyces</taxon>
    </lineage>
</organism>